<dbReference type="InterPro" id="IPR005794">
    <property type="entry name" value="Fmt"/>
</dbReference>
<evidence type="ECO:0000259" key="6">
    <source>
        <dbReference type="Pfam" id="PF00551"/>
    </source>
</evidence>
<comment type="similarity">
    <text evidence="1 5">Belongs to the Fmt family.</text>
</comment>
<sequence length="308" mass="35465">MNIVYMGNSGFAAPSLKKLNQEFNIQAVYTKPARRCGRGMNLKKGKIEKLANKFGIDIRTPHKFDEKEKNYLEKLNPDLIVVVCYGLKIPKYILDIPAYFTINAHASLLPEYRGASPINKVILEGEEKSGITVFKLNEKWDAGDIINKYEIDIEEDETAESLWEKLRHLAADALINSINNIKRGSYSLTPQDDSRATYAHKIRKKDAKIDWNKSVERIERMVRAYYSWPIAYTYLNGKRLKVYKVEIEKKDTNKENGKVVEINRDRGIGVSAEDGIVYLKEIQPAGKRKMNFQDFINGYDIKEGQKFE</sequence>
<evidence type="ECO:0000313" key="9">
    <source>
        <dbReference type="Proteomes" id="UP000324143"/>
    </source>
</evidence>
<dbReference type="InterPro" id="IPR044135">
    <property type="entry name" value="Met-tRNA-FMT_C"/>
</dbReference>
<keyword evidence="3 5" id="KW-0808">Transferase</keyword>
<comment type="catalytic activity">
    <reaction evidence="5">
        <text>L-methionyl-tRNA(fMet) + (6R)-10-formyltetrahydrofolate = N-formyl-L-methionyl-tRNA(fMet) + (6S)-5,6,7,8-tetrahydrofolate + H(+)</text>
        <dbReference type="Rhea" id="RHEA:24380"/>
        <dbReference type="Rhea" id="RHEA-COMP:9952"/>
        <dbReference type="Rhea" id="RHEA-COMP:9953"/>
        <dbReference type="ChEBI" id="CHEBI:15378"/>
        <dbReference type="ChEBI" id="CHEBI:57453"/>
        <dbReference type="ChEBI" id="CHEBI:78530"/>
        <dbReference type="ChEBI" id="CHEBI:78844"/>
        <dbReference type="ChEBI" id="CHEBI:195366"/>
        <dbReference type="EC" id="2.1.2.9"/>
    </reaction>
</comment>
<dbReference type="EMBL" id="VSIX01000140">
    <property type="protein sequence ID" value="TYB30329.1"/>
    <property type="molecule type" value="Genomic_DNA"/>
</dbReference>
<dbReference type="InterPro" id="IPR005793">
    <property type="entry name" value="Formyl_trans_C"/>
</dbReference>
<evidence type="ECO:0000313" key="8">
    <source>
        <dbReference type="EMBL" id="TYB30329.1"/>
    </source>
</evidence>
<dbReference type="GO" id="GO:0004479">
    <property type="term" value="F:methionyl-tRNA formyltransferase activity"/>
    <property type="evidence" value="ECO:0007669"/>
    <property type="project" value="UniProtKB-UniRule"/>
</dbReference>
<dbReference type="AlphaFoldDB" id="A0A5D0MIB8"/>
<feature type="domain" description="Formyl transferase C-terminal" evidence="7">
    <location>
        <begin position="201"/>
        <end position="299"/>
    </location>
</feature>
<feature type="binding site" evidence="5">
    <location>
        <begin position="107"/>
        <end position="110"/>
    </location>
    <ligand>
        <name>(6S)-5,6,7,8-tetrahydrofolate</name>
        <dbReference type="ChEBI" id="CHEBI:57453"/>
    </ligand>
</feature>
<dbReference type="SUPFAM" id="SSF53328">
    <property type="entry name" value="Formyltransferase"/>
    <property type="match status" value="1"/>
</dbReference>
<dbReference type="PANTHER" id="PTHR11138:SF5">
    <property type="entry name" value="METHIONYL-TRNA FORMYLTRANSFERASE, MITOCHONDRIAL"/>
    <property type="match status" value="1"/>
</dbReference>
<dbReference type="Proteomes" id="UP000324143">
    <property type="component" value="Unassembled WGS sequence"/>
</dbReference>
<dbReference type="HAMAP" id="MF_00182">
    <property type="entry name" value="Formyl_trans"/>
    <property type="match status" value="1"/>
</dbReference>
<evidence type="ECO:0000256" key="5">
    <source>
        <dbReference type="HAMAP-Rule" id="MF_00182"/>
    </source>
</evidence>
<dbReference type="SUPFAM" id="SSF50486">
    <property type="entry name" value="FMT C-terminal domain-like"/>
    <property type="match status" value="1"/>
</dbReference>
<name>A0A5D0MIB8_9BACT</name>
<feature type="domain" description="Formyl transferase N-terminal" evidence="6">
    <location>
        <begin position="12"/>
        <end position="176"/>
    </location>
</feature>
<comment type="caution">
    <text evidence="8">The sequence shown here is derived from an EMBL/GenBank/DDBJ whole genome shotgun (WGS) entry which is preliminary data.</text>
</comment>
<protein>
    <recommendedName>
        <fullName evidence="2 5">Methionyl-tRNA formyltransferase</fullName>
        <ecNumber evidence="2 5">2.1.2.9</ecNumber>
    </recommendedName>
</protein>
<dbReference type="Gene3D" id="3.40.50.12230">
    <property type="match status" value="1"/>
</dbReference>
<gene>
    <name evidence="5" type="primary">fmt</name>
    <name evidence="8" type="ORF">FXF47_09750</name>
</gene>
<dbReference type="InterPro" id="IPR041711">
    <property type="entry name" value="Met-tRNA-FMT_N"/>
</dbReference>
<organism evidence="8 9">
    <name type="scientific">Candidatus Mcinerneyibacterium aminivorans</name>
    <dbReference type="NCBI Taxonomy" id="2703815"/>
    <lineage>
        <taxon>Bacteria</taxon>
        <taxon>Candidatus Macinerneyibacteriota</taxon>
        <taxon>Candidatus Mcinerneyibacteria</taxon>
        <taxon>Candidatus Mcinerneyibacteriales</taxon>
        <taxon>Candidatus Mcinerneyibacteriaceae</taxon>
        <taxon>Candidatus Mcinerneyibacterium</taxon>
    </lineage>
</organism>
<dbReference type="InterPro" id="IPR002376">
    <property type="entry name" value="Formyl_transf_N"/>
</dbReference>
<dbReference type="Pfam" id="PF00551">
    <property type="entry name" value="Formyl_trans_N"/>
    <property type="match status" value="1"/>
</dbReference>
<accession>A0A5D0MIB8</accession>
<dbReference type="PANTHER" id="PTHR11138">
    <property type="entry name" value="METHIONYL-TRNA FORMYLTRANSFERASE"/>
    <property type="match status" value="1"/>
</dbReference>
<keyword evidence="9" id="KW-1185">Reference proteome</keyword>
<dbReference type="InterPro" id="IPR011034">
    <property type="entry name" value="Formyl_transferase-like_C_sf"/>
</dbReference>
<dbReference type="GO" id="GO:0005829">
    <property type="term" value="C:cytosol"/>
    <property type="evidence" value="ECO:0007669"/>
    <property type="project" value="TreeGrafter"/>
</dbReference>
<dbReference type="InterPro" id="IPR036477">
    <property type="entry name" value="Formyl_transf_N_sf"/>
</dbReference>
<evidence type="ECO:0000256" key="2">
    <source>
        <dbReference type="ARBA" id="ARBA00012261"/>
    </source>
</evidence>
<dbReference type="NCBIfam" id="TIGR00460">
    <property type="entry name" value="fmt"/>
    <property type="match status" value="1"/>
</dbReference>
<dbReference type="CDD" id="cd08704">
    <property type="entry name" value="Met_tRNA_FMT_C"/>
    <property type="match status" value="1"/>
</dbReference>
<keyword evidence="4 5" id="KW-0648">Protein biosynthesis</keyword>
<reference evidence="8" key="1">
    <citation type="submission" date="2019-08" db="EMBL/GenBank/DDBJ databases">
        <title>Genomic characterization of a novel candidate phylum (ARYD3) from a high temperature, high salinity tertiary oil reservoir in north central Oklahoma, USA.</title>
        <authorList>
            <person name="Youssef N.H."/>
            <person name="Yadav A."/>
            <person name="Elshahed M.S."/>
        </authorList>
    </citation>
    <scope>NUCLEOTIDE SEQUENCE [LARGE SCALE GENOMIC DNA]</scope>
    <source>
        <strain evidence="8">ARYD3</strain>
    </source>
</reference>
<proteinExistence type="inferred from homology"/>
<comment type="function">
    <text evidence="5">Attaches a formyl group to the free amino group of methionyl-tRNA(fMet). The formyl group appears to play a dual role in the initiator identity of N-formylmethionyl-tRNA by promoting its recognition by IF2 and preventing the misappropriation of this tRNA by the elongation apparatus.</text>
</comment>
<dbReference type="Pfam" id="PF02911">
    <property type="entry name" value="Formyl_trans_C"/>
    <property type="match status" value="1"/>
</dbReference>
<evidence type="ECO:0000259" key="7">
    <source>
        <dbReference type="Pfam" id="PF02911"/>
    </source>
</evidence>
<evidence type="ECO:0000256" key="4">
    <source>
        <dbReference type="ARBA" id="ARBA00022917"/>
    </source>
</evidence>
<evidence type="ECO:0000256" key="3">
    <source>
        <dbReference type="ARBA" id="ARBA00022679"/>
    </source>
</evidence>
<dbReference type="CDD" id="cd08646">
    <property type="entry name" value="FMT_core_Met-tRNA-FMT_N"/>
    <property type="match status" value="1"/>
</dbReference>
<evidence type="ECO:0000256" key="1">
    <source>
        <dbReference type="ARBA" id="ARBA00010699"/>
    </source>
</evidence>
<dbReference type="EC" id="2.1.2.9" evidence="2 5"/>